<evidence type="ECO:0000313" key="2">
    <source>
        <dbReference type="EMBL" id="KAL2339159.1"/>
    </source>
</evidence>
<dbReference type="Proteomes" id="UP001603857">
    <property type="component" value="Unassembled WGS sequence"/>
</dbReference>
<dbReference type="AlphaFoldDB" id="A0ABD1MTP4"/>
<feature type="region of interest" description="Disordered" evidence="1">
    <location>
        <begin position="64"/>
        <end position="114"/>
    </location>
</feature>
<evidence type="ECO:0000313" key="3">
    <source>
        <dbReference type="Proteomes" id="UP001603857"/>
    </source>
</evidence>
<reference evidence="2 3" key="1">
    <citation type="submission" date="2024-08" db="EMBL/GenBank/DDBJ databases">
        <title>Insights into the chromosomal genome structure of Flemingia macrophylla.</title>
        <authorList>
            <person name="Ding Y."/>
            <person name="Zhao Y."/>
            <person name="Bi W."/>
            <person name="Wu M."/>
            <person name="Zhao G."/>
            <person name="Gong Y."/>
            <person name="Li W."/>
            <person name="Zhang P."/>
        </authorList>
    </citation>
    <scope>NUCLEOTIDE SEQUENCE [LARGE SCALE GENOMIC DNA]</scope>
    <source>
        <strain evidence="2">DYQJB</strain>
        <tissue evidence="2">Leaf</tissue>
    </source>
</reference>
<proteinExistence type="predicted"/>
<accession>A0ABD1MTP4</accession>
<dbReference type="PANTHER" id="PTHR34956">
    <property type="entry name" value="OS05G0397300 PROTEIN"/>
    <property type="match status" value="1"/>
</dbReference>
<feature type="compositionally biased region" description="Basic residues" evidence="1">
    <location>
        <begin position="74"/>
        <end position="83"/>
    </location>
</feature>
<protein>
    <submittedName>
        <fullName evidence="2">Uncharacterized protein</fullName>
    </submittedName>
</protein>
<organism evidence="2 3">
    <name type="scientific">Flemingia macrophylla</name>
    <dbReference type="NCBI Taxonomy" id="520843"/>
    <lineage>
        <taxon>Eukaryota</taxon>
        <taxon>Viridiplantae</taxon>
        <taxon>Streptophyta</taxon>
        <taxon>Embryophyta</taxon>
        <taxon>Tracheophyta</taxon>
        <taxon>Spermatophyta</taxon>
        <taxon>Magnoliopsida</taxon>
        <taxon>eudicotyledons</taxon>
        <taxon>Gunneridae</taxon>
        <taxon>Pentapetalae</taxon>
        <taxon>rosids</taxon>
        <taxon>fabids</taxon>
        <taxon>Fabales</taxon>
        <taxon>Fabaceae</taxon>
        <taxon>Papilionoideae</taxon>
        <taxon>50 kb inversion clade</taxon>
        <taxon>NPAAA clade</taxon>
        <taxon>indigoferoid/millettioid clade</taxon>
        <taxon>Phaseoleae</taxon>
        <taxon>Flemingia</taxon>
    </lineage>
</organism>
<dbReference type="PANTHER" id="PTHR34956:SF2">
    <property type="entry name" value="OS05G0397300 PROTEIN"/>
    <property type="match status" value="1"/>
</dbReference>
<name>A0ABD1MTP4_9FABA</name>
<evidence type="ECO:0000256" key="1">
    <source>
        <dbReference type="SAM" id="MobiDB-lite"/>
    </source>
</evidence>
<dbReference type="EMBL" id="JBGMDY010000004">
    <property type="protein sequence ID" value="KAL2339159.1"/>
    <property type="molecule type" value="Genomic_DNA"/>
</dbReference>
<sequence length="114" mass="12774">MDLEDDLFYADLSKQISLLIMDEDEDPLASSNSDSLQNFSGSIQPHPQCGFLFEEAMRTQISKGTGVFIPQSTKPRRKHRKGKSISNSKYQKQSQDTKLVSQVPIKSSLKPKNG</sequence>
<comment type="caution">
    <text evidence="2">The sequence shown here is derived from an EMBL/GenBank/DDBJ whole genome shotgun (WGS) entry which is preliminary data.</text>
</comment>
<keyword evidence="3" id="KW-1185">Reference proteome</keyword>
<gene>
    <name evidence="2" type="ORF">Fmac_013605</name>
</gene>
<feature type="compositionally biased region" description="Polar residues" evidence="1">
    <location>
        <begin position="84"/>
        <end position="100"/>
    </location>
</feature>